<dbReference type="GO" id="GO:0000139">
    <property type="term" value="C:Golgi membrane"/>
    <property type="evidence" value="ECO:0007669"/>
    <property type="project" value="UniProtKB-SubCell"/>
</dbReference>
<dbReference type="InterPro" id="IPR005331">
    <property type="entry name" value="Sulfotransferase"/>
</dbReference>
<name>H2Z071_CIOSA</name>
<keyword evidence="4" id="KW-0812">Transmembrane</keyword>
<evidence type="ECO:0000313" key="10">
    <source>
        <dbReference type="Ensembl" id="ENSCSAVP00000010983.1"/>
    </source>
</evidence>
<keyword evidence="3 9" id="KW-0808">Transferase</keyword>
<evidence type="ECO:0000256" key="6">
    <source>
        <dbReference type="ARBA" id="ARBA00023034"/>
    </source>
</evidence>
<reference evidence="11" key="1">
    <citation type="submission" date="2003-08" db="EMBL/GenBank/DDBJ databases">
        <authorList>
            <person name="Birren B."/>
            <person name="Nusbaum C."/>
            <person name="Abebe A."/>
            <person name="Abouelleil A."/>
            <person name="Adekoya E."/>
            <person name="Ait-zahra M."/>
            <person name="Allen N."/>
            <person name="Allen T."/>
            <person name="An P."/>
            <person name="Anderson M."/>
            <person name="Anderson S."/>
            <person name="Arachchi H."/>
            <person name="Armbruster J."/>
            <person name="Bachantsang P."/>
            <person name="Baldwin J."/>
            <person name="Barry A."/>
            <person name="Bayul T."/>
            <person name="Blitshsteyn B."/>
            <person name="Bloom T."/>
            <person name="Blye J."/>
            <person name="Boguslavskiy L."/>
            <person name="Borowsky M."/>
            <person name="Boukhgalter B."/>
            <person name="Brunache A."/>
            <person name="Butler J."/>
            <person name="Calixte N."/>
            <person name="Calvo S."/>
            <person name="Camarata J."/>
            <person name="Campo K."/>
            <person name="Chang J."/>
            <person name="Cheshatsang Y."/>
            <person name="Citroen M."/>
            <person name="Collymore A."/>
            <person name="Considine T."/>
            <person name="Cook A."/>
            <person name="Cooke P."/>
            <person name="Corum B."/>
            <person name="Cuomo C."/>
            <person name="David R."/>
            <person name="Dawoe T."/>
            <person name="Degray S."/>
            <person name="Dodge S."/>
            <person name="Dooley K."/>
            <person name="Dorje P."/>
            <person name="Dorjee K."/>
            <person name="Dorris L."/>
            <person name="Duffey N."/>
            <person name="Dupes A."/>
            <person name="Elkins T."/>
            <person name="Engels R."/>
            <person name="Erickson J."/>
            <person name="Farina A."/>
            <person name="Faro S."/>
            <person name="Ferreira P."/>
            <person name="Fischer H."/>
            <person name="Fitzgerald M."/>
            <person name="Foley K."/>
            <person name="Gage D."/>
            <person name="Galagan J."/>
            <person name="Gearin G."/>
            <person name="Gnerre S."/>
            <person name="Gnirke A."/>
            <person name="Goyette A."/>
            <person name="Graham J."/>
            <person name="Grandbois E."/>
            <person name="Gyaltsen K."/>
            <person name="Hafez N."/>
            <person name="Hagopian D."/>
            <person name="Hagos B."/>
            <person name="Hall J."/>
            <person name="Hatcher B."/>
            <person name="Heller A."/>
            <person name="Higgins H."/>
            <person name="Honan T."/>
            <person name="Horn A."/>
            <person name="Houde N."/>
            <person name="Hughes L."/>
            <person name="Hulme W."/>
            <person name="Husby E."/>
            <person name="Iliev I."/>
            <person name="Jaffe D."/>
            <person name="Jones C."/>
            <person name="Kamal M."/>
            <person name="Kamat A."/>
            <person name="Kamvysselis M."/>
            <person name="Karlsson E."/>
            <person name="Kells C."/>
            <person name="Kieu A."/>
            <person name="Kisner P."/>
            <person name="Kodira C."/>
            <person name="Kulbokas E."/>
            <person name="Labutti K."/>
            <person name="Lama D."/>
            <person name="Landers T."/>
            <person name="Leger J."/>
            <person name="Levine S."/>
            <person name="Lewis D."/>
            <person name="Lewis T."/>
            <person name="Lindblad-toh K."/>
            <person name="Liu X."/>
            <person name="Lokyitsang T."/>
            <person name="Lokyitsang Y."/>
            <person name="Lucien O."/>
            <person name="Lui A."/>
            <person name="Ma L.J."/>
            <person name="Mabbitt R."/>
            <person name="Macdonald J."/>
            <person name="Maclean C."/>
            <person name="Major J."/>
            <person name="Manning J."/>
            <person name="Marabella R."/>
            <person name="Maru K."/>
            <person name="Matthews C."/>
            <person name="Mauceli E."/>
            <person name="Mccarthy M."/>
            <person name="Mcdonough S."/>
            <person name="Mcghee T."/>
            <person name="Meldrim J."/>
            <person name="Meneus L."/>
            <person name="Mesirov J."/>
            <person name="Mihalev A."/>
            <person name="Mihova T."/>
            <person name="Mikkelsen T."/>
            <person name="Mlenga V."/>
            <person name="Moru K."/>
            <person name="Mozes J."/>
            <person name="Mulrain L."/>
            <person name="Munson G."/>
            <person name="Naylor J."/>
            <person name="Newes C."/>
            <person name="Nguyen C."/>
            <person name="Nguyen N."/>
            <person name="Nguyen T."/>
            <person name="Nicol R."/>
            <person name="Nielsen C."/>
            <person name="Nizzari M."/>
            <person name="Norbu C."/>
            <person name="Norbu N."/>
            <person name="O'donnell P."/>
            <person name="Okoawo O."/>
            <person name="O'leary S."/>
            <person name="Omotosho B."/>
            <person name="O'neill K."/>
            <person name="Osman S."/>
            <person name="Parker S."/>
            <person name="Perrin D."/>
            <person name="Phunkhang P."/>
            <person name="Piqani B."/>
            <person name="Purcell S."/>
            <person name="Rachupka T."/>
            <person name="Ramasamy U."/>
            <person name="Rameau R."/>
            <person name="Ray V."/>
            <person name="Raymond C."/>
            <person name="Retta R."/>
            <person name="Richardson S."/>
            <person name="Rise C."/>
            <person name="Rodriguez J."/>
            <person name="Rogers J."/>
            <person name="Rogov P."/>
            <person name="Rutman M."/>
            <person name="Schupbach R."/>
            <person name="Seaman C."/>
            <person name="Settipalli S."/>
            <person name="Sharpe T."/>
            <person name="Sheridan J."/>
            <person name="Sherpa N."/>
            <person name="Shi J."/>
            <person name="Smirnov S."/>
            <person name="Smith C."/>
            <person name="Sougnez C."/>
            <person name="Spencer B."/>
            <person name="Stalker J."/>
            <person name="Stange-thomann N."/>
            <person name="Stavropoulos S."/>
            <person name="Stetson K."/>
            <person name="Stone C."/>
            <person name="Stone S."/>
            <person name="Stubbs M."/>
            <person name="Talamas J."/>
            <person name="Tchuinga P."/>
            <person name="Tenzing P."/>
            <person name="Tesfaye S."/>
            <person name="Theodore J."/>
            <person name="Thoulutsang Y."/>
            <person name="Topham K."/>
            <person name="Towey S."/>
            <person name="Tsamla T."/>
            <person name="Tsomo N."/>
            <person name="Vallee D."/>
            <person name="Vassiliev H."/>
            <person name="Venkataraman V."/>
            <person name="Vinson J."/>
            <person name="Vo A."/>
            <person name="Wade C."/>
            <person name="Wang S."/>
            <person name="Wangchuk T."/>
            <person name="Wangdi T."/>
            <person name="Whittaker C."/>
            <person name="Wilkinson J."/>
            <person name="Wu Y."/>
            <person name="Wyman D."/>
            <person name="Yadav S."/>
            <person name="Yang S."/>
            <person name="Yang X."/>
            <person name="Yeager S."/>
            <person name="Yee E."/>
            <person name="Young G."/>
            <person name="Zainoun J."/>
            <person name="Zembeck L."/>
            <person name="Zimmer A."/>
            <person name="Zody M."/>
            <person name="Lander E."/>
        </authorList>
    </citation>
    <scope>NUCLEOTIDE SEQUENCE [LARGE SCALE GENOMIC DNA]</scope>
</reference>
<dbReference type="GO" id="GO:0008146">
    <property type="term" value="F:sulfotransferase activity"/>
    <property type="evidence" value="ECO:0007669"/>
    <property type="project" value="InterPro"/>
</dbReference>
<evidence type="ECO:0000256" key="8">
    <source>
        <dbReference type="ARBA" id="ARBA00023180"/>
    </source>
</evidence>
<dbReference type="GeneTree" id="ENSGT00940000170939"/>
<dbReference type="GO" id="GO:0016051">
    <property type="term" value="P:carbohydrate biosynthetic process"/>
    <property type="evidence" value="ECO:0007669"/>
    <property type="project" value="InterPro"/>
</dbReference>
<reference evidence="10" key="3">
    <citation type="submission" date="2025-09" db="UniProtKB">
        <authorList>
            <consortium name="Ensembl"/>
        </authorList>
    </citation>
    <scope>IDENTIFICATION</scope>
</reference>
<dbReference type="InParanoid" id="H2Z071"/>
<keyword evidence="9" id="KW-0735">Signal-anchor</keyword>
<evidence type="ECO:0000256" key="1">
    <source>
        <dbReference type="ARBA" id="ARBA00004323"/>
    </source>
</evidence>
<keyword evidence="6 9" id="KW-0333">Golgi apparatus</keyword>
<comment type="subcellular location">
    <subcellularLocation>
        <location evidence="1 9">Golgi apparatus membrane</location>
        <topology evidence="1 9">Single-pass type II membrane protein</topology>
    </subcellularLocation>
</comment>
<dbReference type="Ensembl" id="ENSCSAVT00000011114.1">
    <property type="protein sequence ID" value="ENSCSAVP00000010983.1"/>
    <property type="gene ID" value="ENSCSAVG00000006434.1"/>
</dbReference>
<keyword evidence="7" id="KW-0472">Membrane</keyword>
<protein>
    <recommendedName>
        <fullName evidence="9">Carbohydrate sulfotransferase</fullName>
        <ecNumber evidence="9">2.8.2.-</ecNumber>
    </recommendedName>
</protein>
<evidence type="ECO:0000256" key="4">
    <source>
        <dbReference type="ARBA" id="ARBA00022692"/>
    </source>
</evidence>
<evidence type="ECO:0000313" key="11">
    <source>
        <dbReference type="Proteomes" id="UP000007875"/>
    </source>
</evidence>
<dbReference type="InterPro" id="IPR018011">
    <property type="entry name" value="Carb_sulfotrans_8-10"/>
</dbReference>
<dbReference type="Proteomes" id="UP000007875">
    <property type="component" value="Unassembled WGS sequence"/>
</dbReference>
<keyword evidence="8 9" id="KW-0325">Glycoprotein</keyword>
<sequence>MLTKWAFSMMPNQVFSSLKTEEQAFQLTQNYTTILVVRHPFERIVSAYKNKLSNESDYDYYRDAVGKRIAREQASSYVHGLSINNVASMTSEKLKNLTNFQNLSRVQQKEVLEYSLVMKTGLISFQQFVKFLTKYATIMNLSDMDIHWRPQTDMCV</sequence>
<evidence type="ECO:0000256" key="3">
    <source>
        <dbReference type="ARBA" id="ARBA00022679"/>
    </source>
</evidence>
<proteinExistence type="inferred from homology"/>
<keyword evidence="9" id="KW-0119">Carbohydrate metabolism</keyword>
<organism evidence="10 11">
    <name type="scientific">Ciona savignyi</name>
    <name type="common">Pacific transparent sea squirt</name>
    <dbReference type="NCBI Taxonomy" id="51511"/>
    <lineage>
        <taxon>Eukaryota</taxon>
        <taxon>Metazoa</taxon>
        <taxon>Chordata</taxon>
        <taxon>Tunicata</taxon>
        <taxon>Ascidiacea</taxon>
        <taxon>Phlebobranchia</taxon>
        <taxon>Cionidae</taxon>
        <taxon>Ciona</taxon>
    </lineage>
</organism>
<accession>H2Z071</accession>
<evidence type="ECO:0000256" key="2">
    <source>
        <dbReference type="ARBA" id="ARBA00006339"/>
    </source>
</evidence>
<reference evidence="10" key="2">
    <citation type="submission" date="2025-08" db="UniProtKB">
        <authorList>
            <consortium name="Ensembl"/>
        </authorList>
    </citation>
    <scope>IDENTIFICATION</scope>
</reference>
<dbReference type="Pfam" id="PF03567">
    <property type="entry name" value="Sulfotransfer_2"/>
    <property type="match status" value="1"/>
</dbReference>
<evidence type="ECO:0000256" key="5">
    <source>
        <dbReference type="ARBA" id="ARBA00022989"/>
    </source>
</evidence>
<evidence type="ECO:0000256" key="9">
    <source>
        <dbReference type="RuleBase" id="RU364020"/>
    </source>
</evidence>
<dbReference type="PANTHER" id="PTHR12137">
    <property type="entry name" value="CARBOHYDRATE SULFOTRANSFERASE"/>
    <property type="match status" value="1"/>
</dbReference>
<dbReference type="AlphaFoldDB" id="H2Z071"/>
<dbReference type="PANTHER" id="PTHR12137:SF54">
    <property type="entry name" value="CARBOHYDRATE SULFOTRANSFERASE"/>
    <property type="match status" value="1"/>
</dbReference>
<keyword evidence="5" id="KW-1133">Transmembrane helix</keyword>
<comment type="similarity">
    <text evidence="2 9">Belongs to the sulfotransferase 2 family.</text>
</comment>
<evidence type="ECO:0000256" key="7">
    <source>
        <dbReference type="ARBA" id="ARBA00023136"/>
    </source>
</evidence>
<keyword evidence="11" id="KW-1185">Reference proteome</keyword>
<dbReference type="HOGENOM" id="CLU_106534_0_0_1"/>
<dbReference type="EC" id="2.8.2.-" evidence="9"/>